<gene>
    <name evidence="2" type="ORF">METZ01_LOCUS157923</name>
</gene>
<dbReference type="EMBL" id="UINC01026858">
    <property type="protein sequence ID" value="SVB05069.1"/>
    <property type="molecule type" value="Genomic_DNA"/>
</dbReference>
<dbReference type="AlphaFoldDB" id="A0A382AUF5"/>
<sequence>MAVPKNYRETSLAPTWLDRQRPSSSFTMIKKESNAQTI</sequence>
<name>A0A382AUF5_9ZZZZ</name>
<evidence type="ECO:0000256" key="1">
    <source>
        <dbReference type="SAM" id="MobiDB-lite"/>
    </source>
</evidence>
<organism evidence="2">
    <name type="scientific">marine metagenome</name>
    <dbReference type="NCBI Taxonomy" id="408172"/>
    <lineage>
        <taxon>unclassified sequences</taxon>
        <taxon>metagenomes</taxon>
        <taxon>ecological metagenomes</taxon>
    </lineage>
</organism>
<feature type="compositionally biased region" description="Basic and acidic residues" evidence="1">
    <location>
        <begin position="29"/>
        <end position="38"/>
    </location>
</feature>
<evidence type="ECO:0000313" key="2">
    <source>
        <dbReference type="EMBL" id="SVB05069.1"/>
    </source>
</evidence>
<protein>
    <submittedName>
        <fullName evidence="2">Uncharacterized protein</fullName>
    </submittedName>
</protein>
<feature type="region of interest" description="Disordered" evidence="1">
    <location>
        <begin position="1"/>
        <end position="38"/>
    </location>
</feature>
<reference evidence="2" key="1">
    <citation type="submission" date="2018-05" db="EMBL/GenBank/DDBJ databases">
        <authorList>
            <person name="Lanie J.A."/>
            <person name="Ng W.-L."/>
            <person name="Kazmierczak K.M."/>
            <person name="Andrzejewski T.M."/>
            <person name="Davidsen T.M."/>
            <person name="Wayne K.J."/>
            <person name="Tettelin H."/>
            <person name="Glass J.I."/>
            <person name="Rusch D."/>
            <person name="Podicherti R."/>
            <person name="Tsui H.-C.T."/>
            <person name="Winkler M.E."/>
        </authorList>
    </citation>
    <scope>NUCLEOTIDE SEQUENCE</scope>
</reference>
<proteinExistence type="predicted"/>
<accession>A0A382AUF5</accession>